<dbReference type="InterPro" id="IPR038601">
    <property type="entry name" value="MttB-like_sf"/>
</dbReference>
<dbReference type="GO" id="GO:0008168">
    <property type="term" value="F:methyltransferase activity"/>
    <property type="evidence" value="ECO:0007669"/>
    <property type="project" value="UniProtKB-KW"/>
</dbReference>
<evidence type="ECO:0000313" key="4">
    <source>
        <dbReference type="EMBL" id="OKY77549.1"/>
    </source>
</evidence>
<keyword evidence="3" id="KW-0808">Transferase</keyword>
<reference evidence="4" key="1">
    <citation type="submission" date="2016-12" db="EMBL/GenBank/DDBJ databases">
        <title>Discovery of methanogenic haloarchaea.</title>
        <authorList>
            <person name="Sorokin D.Y."/>
            <person name="Makarova K.S."/>
            <person name="Abbas B."/>
            <person name="Ferrer M."/>
            <person name="Golyshin P.N."/>
        </authorList>
    </citation>
    <scope>NUCLEOTIDE SEQUENCE [LARGE SCALE GENOMIC DNA]</scope>
    <source>
        <strain evidence="4">HMET1</strain>
    </source>
</reference>
<dbReference type="GO" id="GO:0032259">
    <property type="term" value="P:methylation"/>
    <property type="evidence" value="ECO:0007669"/>
    <property type="project" value="UniProtKB-KW"/>
</dbReference>
<dbReference type="AlphaFoldDB" id="A0A1Q6DT59"/>
<sequence length="131" mass="14746">MLELGNTCALEQLAIDDAVIKMVEKVAGGGIPVSDETISLDSVRDVKYGNFLEHDSTISNMDMHSEHELIDRNMRGDWESKGSQNMTERAHDFVNKVLSEHEVKKIDSDLLSDMEDIVKKADKNEEVKVQI</sequence>
<dbReference type="Proteomes" id="UP000185744">
    <property type="component" value="Unassembled WGS sequence"/>
</dbReference>
<dbReference type="Gene3D" id="3.20.20.480">
    <property type="entry name" value="Trimethylamine methyltransferase-like"/>
    <property type="match status" value="1"/>
</dbReference>
<evidence type="ECO:0000256" key="2">
    <source>
        <dbReference type="ARBA" id="ARBA00022603"/>
    </source>
</evidence>
<evidence type="ECO:0000256" key="1">
    <source>
        <dbReference type="ARBA" id="ARBA00007137"/>
    </source>
</evidence>
<keyword evidence="2 4" id="KW-0489">Methyltransferase</keyword>
<dbReference type="InParanoid" id="A0A1Q6DT59"/>
<dbReference type="Pfam" id="PF06253">
    <property type="entry name" value="MTTB"/>
    <property type="match status" value="1"/>
</dbReference>
<gene>
    <name evidence="4" type="ORF">BTN85_0015</name>
</gene>
<evidence type="ECO:0000256" key="3">
    <source>
        <dbReference type="ARBA" id="ARBA00022679"/>
    </source>
</evidence>
<comment type="caution">
    <text evidence="4">The sequence shown here is derived from an EMBL/GenBank/DDBJ whole genome shotgun (WGS) entry which is preliminary data.</text>
</comment>
<comment type="similarity">
    <text evidence="1">Belongs to the trimethylamine methyltransferase family.</text>
</comment>
<protein>
    <submittedName>
        <fullName evidence="4">Trimethylamine:corrinoid methyltransferase MttB1</fullName>
    </submittedName>
</protein>
<dbReference type="EMBL" id="MSDW01000001">
    <property type="protein sequence ID" value="OKY77549.1"/>
    <property type="molecule type" value="Genomic_DNA"/>
</dbReference>
<dbReference type="GO" id="GO:0015948">
    <property type="term" value="P:methanogenesis"/>
    <property type="evidence" value="ECO:0007669"/>
    <property type="project" value="InterPro"/>
</dbReference>
<evidence type="ECO:0000313" key="5">
    <source>
        <dbReference type="Proteomes" id="UP000185744"/>
    </source>
</evidence>
<proteinExistence type="inferred from homology"/>
<accession>A0A1Q6DT59</accession>
<name>A0A1Q6DT59_METT1</name>
<organism evidence="4 5">
    <name type="scientific">Methanohalarchaeum thermophilum</name>
    <dbReference type="NCBI Taxonomy" id="1903181"/>
    <lineage>
        <taxon>Archaea</taxon>
        <taxon>Methanobacteriati</taxon>
        <taxon>Methanobacteriota</taxon>
        <taxon>Methanonatronarchaeia</taxon>
        <taxon>Methanonatronarchaeales</taxon>
        <taxon>Methanonatronarchaeaceae</taxon>
        <taxon>Candidatus Methanohalarchaeum</taxon>
    </lineage>
</organism>
<dbReference type="InterPro" id="IPR010426">
    <property type="entry name" value="MTTB_MeTrfase"/>
</dbReference>
<keyword evidence="5" id="KW-1185">Reference proteome</keyword>
<dbReference type="STRING" id="1903181.BTN85_0015"/>